<gene>
    <name evidence="1" type="ORF">GJ744_003793</name>
</gene>
<reference evidence="1" key="1">
    <citation type="submission" date="2020-02" db="EMBL/GenBank/DDBJ databases">
        <authorList>
            <person name="Palmer J.M."/>
        </authorList>
    </citation>
    <scope>NUCLEOTIDE SEQUENCE</scope>
    <source>
        <strain evidence="1">EPUS1.4</strain>
        <tissue evidence="1">Thallus</tissue>
    </source>
</reference>
<keyword evidence="2" id="KW-1185">Reference proteome</keyword>
<accession>A0A8H7E7U5</accession>
<protein>
    <submittedName>
        <fullName evidence="1">Uncharacterized protein</fullName>
    </submittedName>
</protein>
<dbReference type="Proteomes" id="UP000606974">
    <property type="component" value="Unassembled WGS sequence"/>
</dbReference>
<comment type="caution">
    <text evidence="1">The sequence shown here is derived from an EMBL/GenBank/DDBJ whole genome shotgun (WGS) entry which is preliminary data.</text>
</comment>
<sequence>MARPRSSHRYWRRDQNRRAGEQFIHGTKNTKLLGDMPEVARGSLDFLIPPKNCQSGDTLTDGVQWPKEEARQISYHPIALHSRFKKHYQRPFYDGE</sequence>
<evidence type="ECO:0000313" key="2">
    <source>
        <dbReference type="Proteomes" id="UP000606974"/>
    </source>
</evidence>
<dbReference type="AlphaFoldDB" id="A0A8H7E7U5"/>
<dbReference type="EMBL" id="JAACFV010000018">
    <property type="protein sequence ID" value="KAF7511630.1"/>
    <property type="molecule type" value="Genomic_DNA"/>
</dbReference>
<proteinExistence type="predicted"/>
<evidence type="ECO:0000313" key="1">
    <source>
        <dbReference type="EMBL" id="KAF7511630.1"/>
    </source>
</evidence>
<organism evidence="1 2">
    <name type="scientific">Endocarpon pusillum</name>
    <dbReference type="NCBI Taxonomy" id="364733"/>
    <lineage>
        <taxon>Eukaryota</taxon>
        <taxon>Fungi</taxon>
        <taxon>Dikarya</taxon>
        <taxon>Ascomycota</taxon>
        <taxon>Pezizomycotina</taxon>
        <taxon>Eurotiomycetes</taxon>
        <taxon>Chaetothyriomycetidae</taxon>
        <taxon>Verrucariales</taxon>
        <taxon>Verrucariaceae</taxon>
        <taxon>Endocarpon</taxon>
    </lineage>
</organism>
<name>A0A8H7E7U5_9EURO</name>